<protein>
    <submittedName>
        <fullName evidence="3 5">RNA polymerase-associated protein CTR9</fullName>
    </submittedName>
</protein>
<dbReference type="AlphaFoldDB" id="A0A2S2R376"/>
<gene>
    <name evidence="3" type="primary">CTR9_0</name>
    <name evidence="5" type="synonym">LOC112690975</name>
    <name evidence="3" type="ORF">g.68672</name>
</gene>
<organism evidence="3">
    <name type="scientific">Sipha flava</name>
    <name type="common">yellow sugarcane aphid</name>
    <dbReference type="NCBI Taxonomy" id="143950"/>
    <lineage>
        <taxon>Eukaryota</taxon>
        <taxon>Metazoa</taxon>
        <taxon>Ecdysozoa</taxon>
        <taxon>Arthropoda</taxon>
        <taxon>Hexapoda</taxon>
        <taxon>Insecta</taxon>
        <taxon>Pterygota</taxon>
        <taxon>Neoptera</taxon>
        <taxon>Paraneoptera</taxon>
        <taxon>Hemiptera</taxon>
        <taxon>Sternorrhyncha</taxon>
        <taxon>Aphidomorpha</taxon>
        <taxon>Aphidoidea</taxon>
        <taxon>Aphididae</taxon>
        <taxon>Sipha</taxon>
    </lineage>
</organism>
<dbReference type="OrthoDB" id="343875at2759"/>
<dbReference type="SUPFAM" id="SSF48452">
    <property type="entry name" value="TPR-like"/>
    <property type="match status" value="1"/>
</dbReference>
<dbReference type="RefSeq" id="XP_025420864.1">
    <property type="nucleotide sequence ID" value="XM_025565079.1"/>
</dbReference>
<dbReference type="GO" id="GO:0006368">
    <property type="term" value="P:transcription elongation by RNA polymerase II"/>
    <property type="evidence" value="ECO:0007669"/>
    <property type="project" value="TreeGrafter"/>
</dbReference>
<dbReference type="GO" id="GO:0006355">
    <property type="term" value="P:regulation of DNA-templated transcription"/>
    <property type="evidence" value="ECO:0007669"/>
    <property type="project" value="InterPro"/>
</dbReference>
<name>A0A2S2R376_9HEMI</name>
<dbReference type="InterPro" id="IPR019734">
    <property type="entry name" value="TPR_rpt"/>
</dbReference>
<dbReference type="Gene3D" id="1.25.40.10">
    <property type="entry name" value="Tetratricopeptide repeat domain"/>
    <property type="match status" value="2"/>
</dbReference>
<dbReference type="InterPro" id="IPR011990">
    <property type="entry name" value="TPR-like_helical_dom_sf"/>
</dbReference>
<dbReference type="InterPro" id="IPR031101">
    <property type="entry name" value="Ctr9"/>
</dbReference>
<reference evidence="3" key="1">
    <citation type="submission" date="2018-04" db="EMBL/GenBank/DDBJ databases">
        <title>Transcriptome assembly of Sipha flava.</title>
        <authorList>
            <person name="Scully E.D."/>
            <person name="Geib S.M."/>
            <person name="Palmer N.A."/>
            <person name="Koch K."/>
            <person name="Bradshaw J."/>
            <person name="Heng-Moss T."/>
            <person name="Sarath G."/>
        </authorList>
    </citation>
    <scope>NUCLEOTIDE SEQUENCE</scope>
</reference>
<dbReference type="Proteomes" id="UP000694846">
    <property type="component" value="Unplaced"/>
</dbReference>
<sequence length="291" mass="33368">MLQRQRNASATAEVLDIPPENAALEVSQSEINVINGIDLSAARYVIQAKKERNLNVRDEIFDRIIDLYSMADKIHMNHMNHLLGRAYISLLENNTLADANRIFTSTIKHSLNHISPALSSDLNEAACRRFITQDQKLLRSEFRKHADSANIRLQIAHCYLKLGKLKQARLMFELVLKSNSMHVDALVGLAITKLTENESLPFANELCVQFSKECSIYTIKTETLNTIAFDYFTKENYATSERYAEFVIRRSSDFYQLTKSYNLLGKIAENKGNVQQAFHYYNQAVFFARLM</sequence>
<dbReference type="SMART" id="SM00028">
    <property type="entry name" value="TPR"/>
    <property type="match status" value="3"/>
</dbReference>
<evidence type="ECO:0000313" key="3">
    <source>
        <dbReference type="EMBL" id="MBY83792.1"/>
    </source>
</evidence>
<evidence type="ECO:0000256" key="2">
    <source>
        <dbReference type="ARBA" id="ARBA00022803"/>
    </source>
</evidence>
<dbReference type="Pfam" id="PF13181">
    <property type="entry name" value="TPR_8"/>
    <property type="match status" value="2"/>
</dbReference>
<keyword evidence="2" id="KW-0802">TPR repeat</keyword>
<keyword evidence="4" id="KW-1185">Reference proteome</keyword>
<reference evidence="5" key="2">
    <citation type="submission" date="2025-04" db="UniProtKB">
        <authorList>
            <consortium name="RefSeq"/>
        </authorList>
    </citation>
    <scope>IDENTIFICATION</scope>
    <source>
        <tissue evidence="5">Whole body</tissue>
    </source>
</reference>
<dbReference type="GO" id="GO:0016593">
    <property type="term" value="C:Cdc73/Paf1 complex"/>
    <property type="evidence" value="ECO:0007669"/>
    <property type="project" value="TreeGrafter"/>
</dbReference>
<evidence type="ECO:0000256" key="1">
    <source>
        <dbReference type="ARBA" id="ARBA00022737"/>
    </source>
</evidence>
<evidence type="ECO:0000313" key="4">
    <source>
        <dbReference type="Proteomes" id="UP000694846"/>
    </source>
</evidence>
<proteinExistence type="predicted"/>
<dbReference type="PANTHER" id="PTHR14027:SF2">
    <property type="entry name" value="RNA POLYMERASE-ASSOCIATED PROTEIN CTR9 HOMOLOG"/>
    <property type="match status" value="1"/>
</dbReference>
<evidence type="ECO:0000313" key="5">
    <source>
        <dbReference type="RefSeq" id="XP_025420864.1"/>
    </source>
</evidence>
<keyword evidence="1" id="KW-0677">Repeat</keyword>
<accession>A0A2S2R376</accession>
<dbReference type="EMBL" id="GGMS01014589">
    <property type="protein sequence ID" value="MBY83792.1"/>
    <property type="molecule type" value="Transcribed_RNA"/>
</dbReference>
<dbReference type="PANTHER" id="PTHR14027">
    <property type="entry name" value="RNA POLYMERASE-ASSOCIATED PROTEIN CTR9"/>
    <property type="match status" value="1"/>
</dbReference>
<dbReference type="GO" id="GO:0000993">
    <property type="term" value="F:RNA polymerase II complex binding"/>
    <property type="evidence" value="ECO:0007669"/>
    <property type="project" value="TreeGrafter"/>
</dbReference>